<evidence type="ECO:0000313" key="1">
    <source>
        <dbReference type="EMBL" id="AIG28564.1"/>
    </source>
</evidence>
<evidence type="ECO:0008006" key="3">
    <source>
        <dbReference type="Google" id="ProtNLM"/>
    </source>
</evidence>
<dbReference type="Proteomes" id="UP000005850">
    <property type="component" value="Chromosome"/>
</dbReference>
<dbReference type="HOGENOM" id="CLU_083023_1_0_9"/>
<organism evidence="1 2">
    <name type="scientific">Brevibacillus laterosporus LMG 15441</name>
    <dbReference type="NCBI Taxonomy" id="1042163"/>
    <lineage>
        <taxon>Bacteria</taxon>
        <taxon>Bacillati</taxon>
        <taxon>Bacillota</taxon>
        <taxon>Bacilli</taxon>
        <taxon>Bacillales</taxon>
        <taxon>Paenibacillaceae</taxon>
        <taxon>Brevibacillus</taxon>
    </lineage>
</organism>
<dbReference type="eggNOG" id="ENOG50332TS">
    <property type="taxonomic scope" value="Bacteria"/>
</dbReference>
<proteinExistence type="predicted"/>
<dbReference type="KEGG" id="blr:BRLA_c042890"/>
<sequence length="203" mass="24023">MERFTDEYGHKYCFNMVTHYGGKVVVHCPKCSKNAYISIESNEYVLRCGACYHTETQMEAYKYSARGVCQHCERYFNLEVKDEKQLTQKQLNIACPHCQTINQVPMHRVADYRWRYQDIRGGRDPIFHMELYYLDYFRGKPVWAVNREHLSYLISYTSATLREKPANGPMRTASHSLPAYMKEAKNRDAIVKILHKLQKKFED</sequence>
<dbReference type="AlphaFoldDB" id="A0A075R9J5"/>
<evidence type="ECO:0000313" key="2">
    <source>
        <dbReference type="Proteomes" id="UP000005850"/>
    </source>
</evidence>
<dbReference type="RefSeq" id="WP_003334406.1">
    <property type="nucleotide sequence ID" value="NZ_CP007806.1"/>
</dbReference>
<protein>
    <recommendedName>
        <fullName evidence="3">Replication restart DNA helicase PriA</fullName>
    </recommendedName>
</protein>
<reference evidence="1 2" key="1">
    <citation type="journal article" date="2011" name="J. Bacteriol.">
        <title>Genome sequence of Brevibacillus laterosporus LMG 15441, a pathogen of invertebrates.</title>
        <authorList>
            <person name="Djukic M."/>
            <person name="Poehlein A."/>
            <person name="Thurmer A."/>
            <person name="Daniel R."/>
        </authorList>
    </citation>
    <scope>NUCLEOTIDE SEQUENCE [LARGE SCALE GENOMIC DNA]</scope>
    <source>
        <strain evidence="1 2">LMG 15441</strain>
    </source>
</reference>
<accession>A0A075R9J5</accession>
<dbReference type="EMBL" id="CP007806">
    <property type="protein sequence ID" value="AIG28564.1"/>
    <property type="molecule type" value="Genomic_DNA"/>
</dbReference>
<name>A0A075R9J5_BRELA</name>
<keyword evidence="2" id="KW-1185">Reference proteome</keyword>
<dbReference type="STRING" id="1042163.BRLA_c042890"/>
<gene>
    <name evidence="1" type="ORF">BRLA_c042890</name>
</gene>